<dbReference type="EMBL" id="VDEP01000170">
    <property type="protein sequence ID" value="KAA1126867.1"/>
    <property type="molecule type" value="Genomic_DNA"/>
</dbReference>
<evidence type="ECO:0000256" key="1">
    <source>
        <dbReference type="SAM" id="MobiDB-lite"/>
    </source>
</evidence>
<evidence type="ECO:0000313" key="2">
    <source>
        <dbReference type="EMBL" id="KAA1126867.1"/>
    </source>
</evidence>
<name>A0A5B0RMK7_PUCGR</name>
<evidence type="ECO:0000313" key="3">
    <source>
        <dbReference type="Proteomes" id="UP000325313"/>
    </source>
</evidence>
<proteinExistence type="predicted"/>
<dbReference type="AlphaFoldDB" id="A0A5B0RMK7"/>
<protein>
    <submittedName>
        <fullName evidence="2">Uncharacterized protein</fullName>
    </submittedName>
</protein>
<dbReference type="Proteomes" id="UP000325313">
    <property type="component" value="Unassembled WGS sequence"/>
</dbReference>
<organism evidence="2 3">
    <name type="scientific">Puccinia graminis f. sp. tritici</name>
    <dbReference type="NCBI Taxonomy" id="56615"/>
    <lineage>
        <taxon>Eukaryota</taxon>
        <taxon>Fungi</taxon>
        <taxon>Dikarya</taxon>
        <taxon>Basidiomycota</taxon>
        <taxon>Pucciniomycotina</taxon>
        <taxon>Pucciniomycetes</taxon>
        <taxon>Pucciniales</taxon>
        <taxon>Pucciniaceae</taxon>
        <taxon>Puccinia</taxon>
    </lineage>
</organism>
<accession>A0A5B0RMK7</accession>
<feature type="region of interest" description="Disordered" evidence="1">
    <location>
        <begin position="40"/>
        <end position="69"/>
    </location>
</feature>
<gene>
    <name evidence="2" type="ORF">PGTUg99_029168</name>
</gene>
<sequence>MWAAGSFDANYELVTTVKDESSPTGWKDQGNWNSIKKFIPAKGSEKSAKSPSSKPKTKKKAACKRRAMI</sequence>
<feature type="compositionally biased region" description="Basic residues" evidence="1">
    <location>
        <begin position="55"/>
        <end position="69"/>
    </location>
</feature>
<reference evidence="2 3" key="1">
    <citation type="submission" date="2019-05" db="EMBL/GenBank/DDBJ databases">
        <title>Emergence of the Ug99 lineage of the wheat stem rust pathogen through somatic hybridization.</title>
        <authorList>
            <person name="Li F."/>
            <person name="Upadhyaya N.M."/>
            <person name="Sperschneider J."/>
            <person name="Matny O."/>
            <person name="Nguyen-Phuc H."/>
            <person name="Mago R."/>
            <person name="Raley C."/>
            <person name="Miller M.E."/>
            <person name="Silverstein K.A.T."/>
            <person name="Henningsen E."/>
            <person name="Hirsch C.D."/>
            <person name="Visser B."/>
            <person name="Pretorius Z.A."/>
            <person name="Steffenson B.J."/>
            <person name="Schwessinger B."/>
            <person name="Dodds P.N."/>
            <person name="Figueroa M."/>
        </authorList>
    </citation>
    <scope>NUCLEOTIDE SEQUENCE [LARGE SCALE GENOMIC DNA]</scope>
    <source>
        <strain evidence="2 3">Ug99</strain>
    </source>
</reference>
<comment type="caution">
    <text evidence="2">The sequence shown here is derived from an EMBL/GenBank/DDBJ whole genome shotgun (WGS) entry which is preliminary data.</text>
</comment>